<dbReference type="Gene3D" id="3.30.450.20">
    <property type="entry name" value="PAS domain"/>
    <property type="match status" value="2"/>
</dbReference>
<dbReference type="InterPro" id="IPR003660">
    <property type="entry name" value="HAMP_dom"/>
</dbReference>
<dbReference type="AlphaFoldDB" id="A0A1I3S394"/>
<feature type="domain" description="HAMP" evidence="12">
    <location>
        <begin position="448"/>
        <end position="500"/>
    </location>
</feature>
<evidence type="ECO:0000313" key="14">
    <source>
        <dbReference type="Proteomes" id="UP000199630"/>
    </source>
</evidence>
<evidence type="ECO:0000256" key="7">
    <source>
        <dbReference type="ARBA" id="ARBA00029447"/>
    </source>
</evidence>
<dbReference type="OrthoDB" id="8482111at2"/>
<comment type="similarity">
    <text evidence="7">Belongs to the methyl-accepting chemotaxis (MCP) protein family.</text>
</comment>
<dbReference type="PANTHER" id="PTHR43531:SF11">
    <property type="entry name" value="METHYL-ACCEPTING CHEMOTAXIS PROTEIN 3"/>
    <property type="match status" value="1"/>
</dbReference>
<dbReference type="RefSeq" id="WP_090060849.1">
    <property type="nucleotide sequence ID" value="NZ_FORH01000004.1"/>
</dbReference>
<dbReference type="SUPFAM" id="SSF58104">
    <property type="entry name" value="Methyl-accepting chemotaxis protein (MCP) signaling domain"/>
    <property type="match status" value="1"/>
</dbReference>
<evidence type="ECO:0000256" key="5">
    <source>
        <dbReference type="ARBA" id="ARBA00022989"/>
    </source>
</evidence>
<keyword evidence="4 10" id="KW-0812">Transmembrane</keyword>
<evidence type="ECO:0000256" key="3">
    <source>
        <dbReference type="ARBA" id="ARBA00022500"/>
    </source>
</evidence>
<dbReference type="PANTHER" id="PTHR43531">
    <property type="entry name" value="PROTEIN ICFG"/>
    <property type="match status" value="1"/>
</dbReference>
<evidence type="ECO:0000256" key="9">
    <source>
        <dbReference type="SAM" id="MobiDB-lite"/>
    </source>
</evidence>
<feature type="domain" description="HAMP" evidence="12">
    <location>
        <begin position="331"/>
        <end position="384"/>
    </location>
</feature>
<dbReference type="PROSITE" id="PS50885">
    <property type="entry name" value="HAMP"/>
    <property type="match status" value="2"/>
</dbReference>
<dbReference type="Proteomes" id="UP000199630">
    <property type="component" value="Unassembled WGS sequence"/>
</dbReference>
<evidence type="ECO:0000256" key="4">
    <source>
        <dbReference type="ARBA" id="ARBA00022692"/>
    </source>
</evidence>
<dbReference type="InterPro" id="IPR033479">
    <property type="entry name" value="dCache_1"/>
</dbReference>
<keyword evidence="2" id="KW-1003">Cell membrane</keyword>
<keyword evidence="8" id="KW-0807">Transducer</keyword>
<dbReference type="SUPFAM" id="SSF103190">
    <property type="entry name" value="Sensory domain-like"/>
    <property type="match status" value="1"/>
</dbReference>
<keyword evidence="14" id="KW-1185">Reference proteome</keyword>
<proteinExistence type="inferred from homology"/>
<name>A0A1I3S394_9RHOB</name>
<evidence type="ECO:0000256" key="8">
    <source>
        <dbReference type="PROSITE-ProRule" id="PRU00284"/>
    </source>
</evidence>
<evidence type="ECO:0000256" key="10">
    <source>
        <dbReference type="SAM" id="Phobius"/>
    </source>
</evidence>
<evidence type="ECO:0000259" key="11">
    <source>
        <dbReference type="PROSITE" id="PS50111"/>
    </source>
</evidence>
<dbReference type="InterPro" id="IPR004089">
    <property type="entry name" value="MCPsignal_dom"/>
</dbReference>
<feature type="transmembrane region" description="Helical" evidence="10">
    <location>
        <begin position="307"/>
        <end position="327"/>
    </location>
</feature>
<dbReference type="Gene3D" id="1.10.8.500">
    <property type="entry name" value="HAMP domain in histidine kinase"/>
    <property type="match status" value="1"/>
</dbReference>
<gene>
    <name evidence="13" type="ORF">SAMN04487991_2315</name>
</gene>
<dbReference type="SMART" id="SM00304">
    <property type="entry name" value="HAMP"/>
    <property type="match status" value="2"/>
</dbReference>
<dbReference type="CDD" id="cd06225">
    <property type="entry name" value="HAMP"/>
    <property type="match status" value="1"/>
</dbReference>
<dbReference type="STRING" id="588602.SAMN04487991_2315"/>
<dbReference type="Pfam" id="PF00672">
    <property type="entry name" value="HAMP"/>
    <property type="match status" value="1"/>
</dbReference>
<evidence type="ECO:0000256" key="1">
    <source>
        <dbReference type="ARBA" id="ARBA00004651"/>
    </source>
</evidence>
<dbReference type="SUPFAM" id="SSF158472">
    <property type="entry name" value="HAMP domain-like"/>
    <property type="match status" value="1"/>
</dbReference>
<feature type="transmembrane region" description="Helical" evidence="10">
    <location>
        <begin position="12"/>
        <end position="33"/>
    </location>
</feature>
<accession>A0A1I3S394</accession>
<reference evidence="14" key="1">
    <citation type="submission" date="2016-10" db="EMBL/GenBank/DDBJ databases">
        <authorList>
            <person name="Varghese N."/>
            <person name="Submissions S."/>
        </authorList>
    </citation>
    <scope>NUCLEOTIDE SEQUENCE [LARGE SCALE GENOMIC DNA]</scope>
    <source>
        <strain evidence="14">DSM 26471</strain>
    </source>
</reference>
<evidence type="ECO:0000313" key="13">
    <source>
        <dbReference type="EMBL" id="SFJ53088.1"/>
    </source>
</evidence>
<dbReference type="InterPro" id="IPR029151">
    <property type="entry name" value="Sensor-like_sf"/>
</dbReference>
<dbReference type="SMART" id="SM00283">
    <property type="entry name" value="MA"/>
    <property type="match status" value="1"/>
</dbReference>
<dbReference type="Pfam" id="PF00015">
    <property type="entry name" value="MCPsignal"/>
    <property type="match status" value="1"/>
</dbReference>
<dbReference type="GO" id="GO:0005886">
    <property type="term" value="C:plasma membrane"/>
    <property type="evidence" value="ECO:0007669"/>
    <property type="project" value="UniProtKB-SubCell"/>
</dbReference>
<evidence type="ECO:0000256" key="2">
    <source>
        <dbReference type="ARBA" id="ARBA00022475"/>
    </source>
</evidence>
<evidence type="ECO:0000259" key="12">
    <source>
        <dbReference type="PROSITE" id="PS50885"/>
    </source>
</evidence>
<comment type="subcellular location">
    <subcellularLocation>
        <location evidence="1">Cell membrane</location>
        <topology evidence="1">Multi-pass membrane protein</topology>
    </subcellularLocation>
</comment>
<sequence length="761" mass="82182">MNISLKTVSGQLILAAGVIISVIVVGITAFNGWRTSEKVNSRILQQATDRAEWAADQVSLLVTEATSTGLALSGMIEGYIGTDQAQGAEIISMLEDVPMQFDNLFSSWMSVIPGSAASTLIHGEEGLNPAGFFTPYWTKNASGGLDFQTFEVDESQEWFAEPVRTGKSLITEPYRTNEGRLMTSVSVPVRHNGEIIGVAGVDITLAHLTDLLTNMKIFGDSRMALVDSNGKWLTHQTPERLMQLYEGVGTQEVKAALGDGQVRIIRGLPDGVTRLVYPFSANGMNRTWAMILDVPRDVFAAPVRQEVLLNVVTGVLILVLTLGTIFISSHRKVRLPLAAMLEDVNALADGNYEQDVSGTERRDEIGTMAHSLESLRQTLYANRGLEKEQQRLRDEAEQARAHRLAEEDRQREDAAERARQEQIREQQARDAKEASRQQEEAERAARAAELSRVIDFLANALQGLAEGNMDVKIAERFNAAYDPLRINFNQTVDQLSELVFSIGNATGEINDGAQQITGAISDLSRQTEGNAATLEETATALNELTASVQSAAQNAHQANTLVSETSKQAQNTSKVVEDTVMAMEEIKSSSTQISKIISVIDDIAFQTNLLALNAGVEAARAGEAGRGFAVVASEVRELAQRSSGAAREINDLIVKSGNQVLNGVEKVTTTGESLQAIFQSIATISDLIRDIAASSNEQASGISEINEAVNQIDRAQQRNAATSEETTSACTILSMQADALSDLVAKFQTGKSNPAVSSGLG</sequence>
<feature type="region of interest" description="Disordered" evidence="9">
    <location>
        <begin position="386"/>
        <end position="443"/>
    </location>
</feature>
<dbReference type="CDD" id="cd12913">
    <property type="entry name" value="PDC1_MCP_like"/>
    <property type="match status" value="1"/>
</dbReference>
<protein>
    <submittedName>
        <fullName evidence="13">Methyl-accepting chemotaxis protein</fullName>
    </submittedName>
</protein>
<keyword evidence="5 10" id="KW-1133">Transmembrane helix</keyword>
<evidence type="ECO:0000256" key="6">
    <source>
        <dbReference type="ARBA" id="ARBA00023136"/>
    </source>
</evidence>
<dbReference type="GO" id="GO:0006935">
    <property type="term" value="P:chemotaxis"/>
    <property type="evidence" value="ECO:0007669"/>
    <property type="project" value="UniProtKB-KW"/>
</dbReference>
<dbReference type="GO" id="GO:0007165">
    <property type="term" value="P:signal transduction"/>
    <property type="evidence" value="ECO:0007669"/>
    <property type="project" value="UniProtKB-KW"/>
</dbReference>
<organism evidence="13 14">
    <name type="scientific">Celeribacter neptunius</name>
    <dbReference type="NCBI Taxonomy" id="588602"/>
    <lineage>
        <taxon>Bacteria</taxon>
        <taxon>Pseudomonadati</taxon>
        <taxon>Pseudomonadota</taxon>
        <taxon>Alphaproteobacteria</taxon>
        <taxon>Rhodobacterales</taxon>
        <taxon>Roseobacteraceae</taxon>
        <taxon>Celeribacter</taxon>
    </lineage>
</organism>
<keyword evidence="6 10" id="KW-0472">Membrane</keyword>
<dbReference type="FunFam" id="1.10.287.950:FF:000001">
    <property type="entry name" value="Methyl-accepting chemotaxis sensory transducer"/>
    <property type="match status" value="1"/>
</dbReference>
<dbReference type="Pfam" id="PF02743">
    <property type="entry name" value="dCache_1"/>
    <property type="match status" value="1"/>
</dbReference>
<feature type="domain" description="Methyl-accepting transducer" evidence="11">
    <location>
        <begin position="505"/>
        <end position="734"/>
    </location>
</feature>
<dbReference type="InterPro" id="IPR051310">
    <property type="entry name" value="MCP_chemotaxis"/>
</dbReference>
<dbReference type="CDD" id="cd11386">
    <property type="entry name" value="MCP_signal"/>
    <property type="match status" value="1"/>
</dbReference>
<keyword evidence="3" id="KW-0145">Chemotaxis</keyword>
<dbReference type="EMBL" id="FORH01000004">
    <property type="protein sequence ID" value="SFJ53088.1"/>
    <property type="molecule type" value="Genomic_DNA"/>
</dbReference>
<dbReference type="PROSITE" id="PS50111">
    <property type="entry name" value="CHEMOTAXIS_TRANSDUC_2"/>
    <property type="match status" value="1"/>
</dbReference>
<dbReference type="Gene3D" id="1.10.287.950">
    <property type="entry name" value="Methyl-accepting chemotaxis protein"/>
    <property type="match status" value="1"/>
</dbReference>